<dbReference type="EMBL" id="CP019454">
    <property type="protein sequence ID" value="AUW92749.1"/>
    <property type="molecule type" value="Genomic_DNA"/>
</dbReference>
<feature type="transmembrane region" description="Helical" evidence="1">
    <location>
        <begin position="49"/>
        <end position="67"/>
    </location>
</feature>
<sequence>MSWYSRVWQHYFDFAGRASRREFWMFTLYNMLVIFALSVITALVHPLAFMTWLYGLAVFMPSLALQFRRLHDVGRSGWWLLISAVPLIGAIVLLVFFVLPSEPMSNNYGSVPPLSA</sequence>
<dbReference type="PANTHER" id="PTHR34980">
    <property type="entry name" value="INNER MEMBRANE PROTEIN-RELATED-RELATED"/>
    <property type="match status" value="1"/>
</dbReference>
<dbReference type="InterPro" id="IPR008523">
    <property type="entry name" value="DUF805"/>
</dbReference>
<keyword evidence="1" id="KW-0472">Membrane</keyword>
<accession>A0ABN5GWN3</accession>
<organism evidence="2 3">
    <name type="scientific">Sulfobacillus thermotolerans</name>
    <dbReference type="NCBI Taxonomy" id="338644"/>
    <lineage>
        <taxon>Bacteria</taxon>
        <taxon>Bacillati</taxon>
        <taxon>Bacillota</taxon>
        <taxon>Clostridia</taxon>
        <taxon>Eubacteriales</taxon>
        <taxon>Clostridiales Family XVII. Incertae Sedis</taxon>
        <taxon>Sulfobacillus</taxon>
    </lineage>
</organism>
<evidence type="ECO:0000256" key="1">
    <source>
        <dbReference type="SAM" id="Phobius"/>
    </source>
</evidence>
<feature type="transmembrane region" description="Helical" evidence="1">
    <location>
        <begin position="79"/>
        <end position="99"/>
    </location>
</feature>
<proteinExistence type="predicted"/>
<reference evidence="2 3" key="1">
    <citation type="journal article" date="2019" name="Sci. Rep.">
        <title>Sulfobacillus thermotolerans: new insights into resistance and metabolic capacities of acidophilic chemolithotrophs.</title>
        <authorList>
            <person name="Panyushkina A.E."/>
            <person name="Babenko V.V."/>
            <person name="Nikitina A.S."/>
            <person name="Selezneva O.V."/>
            <person name="Tsaplina I.A."/>
            <person name="Letarova M.A."/>
            <person name="Kostryukova E.S."/>
            <person name="Letarov A.V."/>
        </authorList>
    </citation>
    <scope>NUCLEOTIDE SEQUENCE [LARGE SCALE GENOMIC DNA]</scope>
    <source>
        <strain evidence="2 3">Kr1</strain>
    </source>
</reference>
<name>A0ABN5GWN3_9FIRM</name>
<dbReference type="PANTHER" id="PTHR34980:SF2">
    <property type="entry name" value="INNER MEMBRANE PROTEIN YHAH-RELATED"/>
    <property type="match status" value="1"/>
</dbReference>
<evidence type="ECO:0000313" key="3">
    <source>
        <dbReference type="Proteomes" id="UP000325292"/>
    </source>
</evidence>
<feature type="transmembrane region" description="Helical" evidence="1">
    <location>
        <begin position="23"/>
        <end position="43"/>
    </location>
</feature>
<keyword evidence="1" id="KW-1133">Transmembrane helix</keyword>
<keyword evidence="3" id="KW-1185">Reference proteome</keyword>
<evidence type="ECO:0000313" key="2">
    <source>
        <dbReference type="EMBL" id="AUW92749.1"/>
    </source>
</evidence>
<dbReference type="Proteomes" id="UP000325292">
    <property type="component" value="Chromosome"/>
</dbReference>
<protein>
    <recommendedName>
        <fullName evidence="4">DUF805 domain-containing protein</fullName>
    </recommendedName>
</protein>
<gene>
    <name evidence="2" type="ORF">BXT84_01255</name>
</gene>
<keyword evidence="1" id="KW-0812">Transmembrane</keyword>
<dbReference type="Pfam" id="PF05656">
    <property type="entry name" value="DUF805"/>
    <property type="match status" value="1"/>
</dbReference>
<evidence type="ECO:0008006" key="4">
    <source>
        <dbReference type="Google" id="ProtNLM"/>
    </source>
</evidence>